<evidence type="ECO:0008006" key="3">
    <source>
        <dbReference type="Google" id="ProtNLM"/>
    </source>
</evidence>
<dbReference type="AlphaFoldDB" id="A0A6A7C7A3"/>
<name>A0A6A7C7A3_9PEZI</name>
<gene>
    <name evidence="1" type="ORF">K470DRAFT_212336</name>
</gene>
<dbReference type="InterPro" id="IPR029058">
    <property type="entry name" value="AB_hydrolase_fold"/>
</dbReference>
<sequence length="109" mass="11971">MSVLRTLQAPRLNRKLSHPATGRVISYSDVGDPTGKAVFVCAGMGLTRYVSAFYEELASTLRLRLITVDRPGVGGSEPYPQSDRRGPLAWPDDIFVICQHLGIKELSLL</sequence>
<protein>
    <recommendedName>
        <fullName evidence="3">AB hydrolase-1 domain-containing protein</fullName>
    </recommendedName>
</protein>
<keyword evidence="2" id="KW-1185">Reference proteome</keyword>
<reference evidence="1" key="1">
    <citation type="journal article" date="2020" name="Stud. Mycol.">
        <title>101 Dothideomycetes genomes: a test case for predicting lifestyles and emergence of pathogens.</title>
        <authorList>
            <person name="Haridas S."/>
            <person name="Albert R."/>
            <person name="Binder M."/>
            <person name="Bloem J."/>
            <person name="Labutti K."/>
            <person name="Salamov A."/>
            <person name="Andreopoulos B."/>
            <person name="Baker S."/>
            <person name="Barry K."/>
            <person name="Bills G."/>
            <person name="Bluhm B."/>
            <person name="Cannon C."/>
            <person name="Castanera R."/>
            <person name="Culley D."/>
            <person name="Daum C."/>
            <person name="Ezra D."/>
            <person name="Gonzalez J."/>
            <person name="Henrissat B."/>
            <person name="Kuo A."/>
            <person name="Liang C."/>
            <person name="Lipzen A."/>
            <person name="Lutzoni F."/>
            <person name="Magnuson J."/>
            <person name="Mondo S."/>
            <person name="Nolan M."/>
            <person name="Ohm R."/>
            <person name="Pangilinan J."/>
            <person name="Park H.-J."/>
            <person name="Ramirez L."/>
            <person name="Alfaro M."/>
            <person name="Sun H."/>
            <person name="Tritt A."/>
            <person name="Yoshinaga Y."/>
            <person name="Zwiers L.-H."/>
            <person name="Turgeon B."/>
            <person name="Goodwin S."/>
            <person name="Spatafora J."/>
            <person name="Crous P."/>
            <person name="Grigoriev I."/>
        </authorList>
    </citation>
    <scope>NUCLEOTIDE SEQUENCE</scope>
    <source>
        <strain evidence="1">CBS 480.64</strain>
    </source>
</reference>
<feature type="non-terminal residue" evidence="1">
    <location>
        <position position="109"/>
    </location>
</feature>
<dbReference type="SUPFAM" id="SSF53474">
    <property type="entry name" value="alpha/beta-Hydrolases"/>
    <property type="match status" value="1"/>
</dbReference>
<evidence type="ECO:0000313" key="1">
    <source>
        <dbReference type="EMBL" id="KAF2862865.1"/>
    </source>
</evidence>
<dbReference type="Gene3D" id="3.40.50.1820">
    <property type="entry name" value="alpha/beta hydrolase"/>
    <property type="match status" value="1"/>
</dbReference>
<accession>A0A6A7C7A3</accession>
<dbReference type="EMBL" id="MU005964">
    <property type="protein sequence ID" value="KAF2862865.1"/>
    <property type="molecule type" value="Genomic_DNA"/>
</dbReference>
<proteinExistence type="predicted"/>
<dbReference type="Proteomes" id="UP000799421">
    <property type="component" value="Unassembled WGS sequence"/>
</dbReference>
<dbReference type="OrthoDB" id="435520at2759"/>
<evidence type="ECO:0000313" key="2">
    <source>
        <dbReference type="Proteomes" id="UP000799421"/>
    </source>
</evidence>
<organism evidence="1 2">
    <name type="scientific">Piedraia hortae CBS 480.64</name>
    <dbReference type="NCBI Taxonomy" id="1314780"/>
    <lineage>
        <taxon>Eukaryota</taxon>
        <taxon>Fungi</taxon>
        <taxon>Dikarya</taxon>
        <taxon>Ascomycota</taxon>
        <taxon>Pezizomycotina</taxon>
        <taxon>Dothideomycetes</taxon>
        <taxon>Dothideomycetidae</taxon>
        <taxon>Capnodiales</taxon>
        <taxon>Piedraiaceae</taxon>
        <taxon>Piedraia</taxon>
    </lineage>
</organism>